<evidence type="ECO:0000256" key="15">
    <source>
        <dbReference type="ARBA" id="ARBA00023002"/>
    </source>
</evidence>
<dbReference type="SUPFAM" id="SSF56194">
    <property type="entry name" value="Uridine diphospho-N-Acetylenolpyruvylglucosamine reductase, MurB, C-terminal domain"/>
    <property type="match status" value="1"/>
</dbReference>
<evidence type="ECO:0000256" key="20">
    <source>
        <dbReference type="HAMAP-Rule" id="MF_00037"/>
    </source>
</evidence>
<dbReference type="KEGG" id="fpp:FPB0191_00618"/>
<evidence type="ECO:0000256" key="6">
    <source>
        <dbReference type="ARBA" id="ARBA00012518"/>
    </source>
</evidence>
<keyword evidence="16 20" id="KW-0131">Cell cycle</keyword>
<dbReference type="Gene3D" id="3.30.43.10">
    <property type="entry name" value="Uridine Diphospho-n-acetylenolpyruvylglucosamine Reductase, domain 2"/>
    <property type="match status" value="1"/>
</dbReference>
<sequence>MNYPIPNTFRLPVYAKSVITVASIEQLLASYHEAQAKGLPILVLGQGSNTLFTENFAGMVIINRITGITINEMPDAWFLSVGAGEIWHQLVKLTIEQGMPGLENLALIPGCVGSAAIQNIGAYGVEFKNVADYVDLLELDSGHIIRVTDGEYGYRDSIFKSRYLKGYVVVKVGIKLAKQWQPIINYGELAQFDPNAVNAKLIFDKVCAIRLAKLPNPEVLGNGGSFFKNPVVSQLQAEVLLQQYPNMPCYPQSNGQVKLAAGWLIDQCGLKGYQLGGAAVHDKQALVLVNKQHATSQDVINLARFIKHAVQHKFDVMLSPEIRFIGATAEINADQSLSQ</sequence>
<keyword evidence="10 20" id="KW-0285">Flavoprotein</keyword>
<evidence type="ECO:0000259" key="21">
    <source>
        <dbReference type="PROSITE" id="PS51387"/>
    </source>
</evidence>
<dbReference type="GO" id="GO:0071949">
    <property type="term" value="F:FAD binding"/>
    <property type="evidence" value="ECO:0007669"/>
    <property type="project" value="InterPro"/>
</dbReference>
<evidence type="ECO:0000256" key="4">
    <source>
        <dbReference type="ARBA" id="ARBA00004752"/>
    </source>
</evidence>
<keyword evidence="9 20" id="KW-0132">Cell division</keyword>
<dbReference type="EC" id="1.3.1.98" evidence="6 20"/>
<evidence type="ECO:0000313" key="23">
    <source>
        <dbReference type="Proteomes" id="UP000030901"/>
    </source>
</evidence>
<organism evidence="22 23">
    <name type="scientific">Frischella perrara</name>
    <dbReference type="NCBI Taxonomy" id="1267021"/>
    <lineage>
        <taxon>Bacteria</taxon>
        <taxon>Pseudomonadati</taxon>
        <taxon>Pseudomonadota</taxon>
        <taxon>Gammaproteobacteria</taxon>
        <taxon>Orbales</taxon>
        <taxon>Orbaceae</taxon>
        <taxon>Frischella</taxon>
    </lineage>
</organism>
<dbReference type="Gene3D" id="3.90.78.10">
    <property type="entry name" value="UDP-N-acetylenolpyruvoylglucosamine reductase, C-terminal domain"/>
    <property type="match status" value="1"/>
</dbReference>
<keyword evidence="8 20" id="KW-0963">Cytoplasm</keyword>
<comment type="function">
    <text evidence="2 20">Cell wall formation.</text>
</comment>
<dbReference type="PANTHER" id="PTHR21071">
    <property type="entry name" value="UDP-N-ACETYLENOLPYRUVOYLGLUCOSAMINE REDUCTASE"/>
    <property type="match status" value="1"/>
</dbReference>
<dbReference type="GO" id="GO:0008360">
    <property type="term" value="P:regulation of cell shape"/>
    <property type="evidence" value="ECO:0007669"/>
    <property type="project" value="UniProtKB-KW"/>
</dbReference>
<feature type="domain" description="FAD-binding PCMH-type" evidence="21">
    <location>
        <begin position="11"/>
        <end position="179"/>
    </location>
</feature>
<dbReference type="NCBIfam" id="NF000755">
    <property type="entry name" value="PRK00046.1"/>
    <property type="match status" value="1"/>
</dbReference>
<keyword evidence="13 20" id="KW-0133">Cell shape</keyword>
<keyword evidence="14 20" id="KW-0573">Peptidoglycan synthesis</keyword>
<feature type="active site" evidence="20">
    <location>
        <position position="321"/>
    </location>
</feature>
<evidence type="ECO:0000256" key="12">
    <source>
        <dbReference type="ARBA" id="ARBA00022857"/>
    </source>
</evidence>
<comment type="catalytic activity">
    <reaction evidence="19 20">
        <text>UDP-N-acetyl-alpha-D-muramate + NADP(+) = UDP-N-acetyl-3-O-(1-carboxyvinyl)-alpha-D-glucosamine + NADPH + H(+)</text>
        <dbReference type="Rhea" id="RHEA:12248"/>
        <dbReference type="ChEBI" id="CHEBI:15378"/>
        <dbReference type="ChEBI" id="CHEBI:57783"/>
        <dbReference type="ChEBI" id="CHEBI:58349"/>
        <dbReference type="ChEBI" id="CHEBI:68483"/>
        <dbReference type="ChEBI" id="CHEBI:70757"/>
        <dbReference type="EC" id="1.3.1.98"/>
    </reaction>
</comment>
<evidence type="ECO:0000256" key="10">
    <source>
        <dbReference type="ARBA" id="ARBA00022630"/>
    </source>
</evidence>
<dbReference type="UniPathway" id="UPA00219"/>
<dbReference type="GO" id="GO:0009252">
    <property type="term" value="P:peptidoglycan biosynthetic process"/>
    <property type="evidence" value="ECO:0007669"/>
    <property type="project" value="UniProtKB-UniRule"/>
</dbReference>
<gene>
    <name evidence="20" type="primary">murB</name>
    <name evidence="22" type="ORF">FPB0191_00618</name>
</gene>
<keyword evidence="11 20" id="KW-0274">FAD</keyword>
<dbReference type="RefSeq" id="WP_039103939.1">
    <property type="nucleotide sequence ID" value="NZ_CP009056.1"/>
</dbReference>
<dbReference type="InterPro" id="IPR036318">
    <property type="entry name" value="FAD-bd_PCMH-like_sf"/>
</dbReference>
<dbReference type="InterPro" id="IPR006094">
    <property type="entry name" value="Oxid_FAD_bind_N"/>
</dbReference>
<proteinExistence type="inferred from homology"/>
<evidence type="ECO:0000256" key="1">
    <source>
        <dbReference type="ARBA" id="ARBA00001974"/>
    </source>
</evidence>
<reference evidence="22 23" key="1">
    <citation type="journal article" date="2014" name="Appl. Environ. Microbiol.">
        <title>Gut symbionts from distinct hosts exhibit genotoxic activity via divergent colibactin biosynthetic pathways.</title>
        <authorList>
            <person name="Engel P."/>
            <person name="Vizcaino M.I."/>
            <person name="Crawford J.M."/>
        </authorList>
    </citation>
    <scope>NUCLEOTIDE SEQUENCE [LARGE SCALE GENOMIC DNA]</scope>
    <source>
        <strain evidence="22 23">PEB0191</strain>
    </source>
</reference>
<keyword evidence="23" id="KW-1185">Reference proteome</keyword>
<dbReference type="GO" id="GO:0008762">
    <property type="term" value="F:UDP-N-acetylmuramate dehydrogenase activity"/>
    <property type="evidence" value="ECO:0007669"/>
    <property type="project" value="UniProtKB-UniRule"/>
</dbReference>
<evidence type="ECO:0000256" key="11">
    <source>
        <dbReference type="ARBA" id="ARBA00022827"/>
    </source>
</evidence>
<evidence type="ECO:0000256" key="7">
    <source>
        <dbReference type="ARBA" id="ARBA00015188"/>
    </source>
</evidence>
<dbReference type="SUPFAM" id="SSF56176">
    <property type="entry name" value="FAD-binding/transporter-associated domain-like"/>
    <property type="match status" value="1"/>
</dbReference>
<comment type="subcellular location">
    <subcellularLocation>
        <location evidence="3 20">Cytoplasm</location>
    </subcellularLocation>
</comment>
<evidence type="ECO:0000256" key="19">
    <source>
        <dbReference type="ARBA" id="ARBA00048914"/>
    </source>
</evidence>
<dbReference type="HOGENOM" id="CLU_035304_0_0_6"/>
<evidence type="ECO:0000313" key="22">
    <source>
        <dbReference type="EMBL" id="AJA44449.1"/>
    </source>
</evidence>
<evidence type="ECO:0000256" key="2">
    <source>
        <dbReference type="ARBA" id="ARBA00003921"/>
    </source>
</evidence>
<dbReference type="EMBL" id="CP009056">
    <property type="protein sequence ID" value="AJA44449.1"/>
    <property type="molecule type" value="Genomic_DNA"/>
</dbReference>
<protein>
    <recommendedName>
        <fullName evidence="7 20">UDP-N-acetylenolpyruvoylglucosamine reductase</fullName>
        <ecNumber evidence="6 20">1.3.1.98</ecNumber>
    </recommendedName>
    <alternativeName>
        <fullName evidence="18 20">UDP-N-acetylmuramate dehydrogenase</fullName>
    </alternativeName>
</protein>
<evidence type="ECO:0000256" key="5">
    <source>
        <dbReference type="ARBA" id="ARBA00010485"/>
    </source>
</evidence>
<feature type="active site" evidence="20">
    <location>
        <position position="155"/>
    </location>
</feature>
<evidence type="ECO:0000256" key="16">
    <source>
        <dbReference type="ARBA" id="ARBA00023306"/>
    </source>
</evidence>
<dbReference type="Proteomes" id="UP000030901">
    <property type="component" value="Chromosome"/>
</dbReference>
<evidence type="ECO:0000256" key="8">
    <source>
        <dbReference type="ARBA" id="ARBA00022490"/>
    </source>
</evidence>
<dbReference type="InterPro" id="IPR016166">
    <property type="entry name" value="FAD-bd_PCMH"/>
</dbReference>
<dbReference type="OrthoDB" id="9804753at2"/>
<evidence type="ECO:0000256" key="3">
    <source>
        <dbReference type="ARBA" id="ARBA00004496"/>
    </source>
</evidence>
<dbReference type="AlphaFoldDB" id="A0A0A7RYU0"/>
<dbReference type="GO" id="GO:0005829">
    <property type="term" value="C:cytosol"/>
    <property type="evidence" value="ECO:0007669"/>
    <property type="project" value="TreeGrafter"/>
</dbReference>
<dbReference type="HAMAP" id="MF_00037">
    <property type="entry name" value="MurB"/>
    <property type="match status" value="1"/>
</dbReference>
<dbReference type="NCBIfam" id="TIGR00179">
    <property type="entry name" value="murB"/>
    <property type="match status" value="1"/>
</dbReference>
<dbReference type="InterPro" id="IPR011601">
    <property type="entry name" value="MurB_C"/>
</dbReference>
<name>A0A0A7RYU0_FRIPE</name>
<dbReference type="PANTHER" id="PTHR21071:SF4">
    <property type="entry name" value="UDP-N-ACETYLENOLPYRUVOYLGLUCOSAMINE REDUCTASE"/>
    <property type="match status" value="1"/>
</dbReference>
<dbReference type="PROSITE" id="PS51387">
    <property type="entry name" value="FAD_PCMH"/>
    <property type="match status" value="1"/>
</dbReference>
<keyword evidence="12 20" id="KW-0521">NADP</keyword>
<comment type="similarity">
    <text evidence="5 20">Belongs to the MurB family.</text>
</comment>
<dbReference type="InterPro" id="IPR016167">
    <property type="entry name" value="FAD-bd_PCMH_sub1"/>
</dbReference>
<dbReference type="Pfam" id="PF02873">
    <property type="entry name" value="MurB_C"/>
    <property type="match status" value="1"/>
</dbReference>
<dbReference type="InterPro" id="IPR036635">
    <property type="entry name" value="MurB_C_sf"/>
</dbReference>
<dbReference type="GO" id="GO:0071555">
    <property type="term" value="P:cell wall organization"/>
    <property type="evidence" value="ECO:0007669"/>
    <property type="project" value="UniProtKB-KW"/>
</dbReference>
<dbReference type="Gene3D" id="3.30.465.10">
    <property type="match status" value="1"/>
</dbReference>
<dbReference type="GO" id="GO:0051301">
    <property type="term" value="P:cell division"/>
    <property type="evidence" value="ECO:0007669"/>
    <property type="project" value="UniProtKB-KW"/>
</dbReference>
<feature type="active site" description="Proton donor" evidence="20">
    <location>
        <position position="225"/>
    </location>
</feature>
<comment type="pathway">
    <text evidence="4 20">Cell wall biogenesis; peptidoglycan biosynthesis.</text>
</comment>
<dbReference type="Pfam" id="PF01565">
    <property type="entry name" value="FAD_binding_4"/>
    <property type="match status" value="1"/>
</dbReference>
<evidence type="ECO:0000256" key="17">
    <source>
        <dbReference type="ARBA" id="ARBA00023316"/>
    </source>
</evidence>
<comment type="cofactor">
    <cofactor evidence="1 20">
        <name>FAD</name>
        <dbReference type="ChEBI" id="CHEBI:57692"/>
    </cofactor>
</comment>
<evidence type="ECO:0000256" key="9">
    <source>
        <dbReference type="ARBA" id="ARBA00022618"/>
    </source>
</evidence>
<keyword evidence="15 20" id="KW-0560">Oxidoreductase</keyword>
<evidence type="ECO:0000256" key="13">
    <source>
        <dbReference type="ARBA" id="ARBA00022960"/>
    </source>
</evidence>
<evidence type="ECO:0000256" key="14">
    <source>
        <dbReference type="ARBA" id="ARBA00022984"/>
    </source>
</evidence>
<keyword evidence="17 20" id="KW-0961">Cell wall biogenesis/degradation</keyword>
<dbReference type="InterPro" id="IPR016169">
    <property type="entry name" value="FAD-bd_PCMH_sub2"/>
</dbReference>
<dbReference type="InterPro" id="IPR003170">
    <property type="entry name" value="MurB"/>
</dbReference>
<evidence type="ECO:0000256" key="18">
    <source>
        <dbReference type="ARBA" id="ARBA00031026"/>
    </source>
</evidence>
<dbReference type="STRING" id="1267021.FPB0191_00618"/>
<accession>A0A0A7RYU0</accession>